<dbReference type="AlphaFoldDB" id="A0A182QTB2"/>
<feature type="domain" description="FLYWCH-type" evidence="5">
    <location>
        <begin position="95"/>
        <end position="151"/>
    </location>
</feature>
<dbReference type="Pfam" id="PF04500">
    <property type="entry name" value="FLYWCH"/>
    <property type="match status" value="3"/>
</dbReference>
<name>A0A182QTB2_9DIPT</name>
<keyword evidence="3" id="KW-0862">Zinc</keyword>
<reference evidence="7" key="1">
    <citation type="submission" date="2014-01" db="EMBL/GenBank/DDBJ databases">
        <title>The Genome Sequence of Anopheles farauti FAR1 (V2).</title>
        <authorList>
            <consortium name="The Broad Institute Genomics Platform"/>
            <person name="Neafsey D.E."/>
            <person name="Besansky N."/>
            <person name="Howell P."/>
            <person name="Walton C."/>
            <person name="Young S.K."/>
            <person name="Zeng Q."/>
            <person name="Gargeya S."/>
            <person name="Fitzgerald M."/>
            <person name="Haas B."/>
            <person name="Abouelleil A."/>
            <person name="Allen A.W."/>
            <person name="Alvarado L."/>
            <person name="Arachchi H.M."/>
            <person name="Berlin A.M."/>
            <person name="Chapman S.B."/>
            <person name="Gainer-Dewar J."/>
            <person name="Goldberg J."/>
            <person name="Griggs A."/>
            <person name="Gujja S."/>
            <person name="Hansen M."/>
            <person name="Howarth C."/>
            <person name="Imamovic A."/>
            <person name="Ireland A."/>
            <person name="Larimer J."/>
            <person name="McCowan C."/>
            <person name="Murphy C."/>
            <person name="Pearson M."/>
            <person name="Poon T.W."/>
            <person name="Priest M."/>
            <person name="Roberts A."/>
            <person name="Saif S."/>
            <person name="Shea T."/>
            <person name="Sisk P."/>
            <person name="Sykes S."/>
            <person name="Wortman J."/>
            <person name="Nusbaum C."/>
            <person name="Birren B."/>
        </authorList>
    </citation>
    <scope>NUCLEOTIDE SEQUENCE [LARGE SCALE GENOMIC DNA]</scope>
    <source>
        <strain evidence="7">FAR1</strain>
    </source>
</reference>
<dbReference type="VEuPathDB" id="VectorBase:AFAF016423"/>
<keyword evidence="7" id="KW-1185">Reference proteome</keyword>
<feature type="domain" description="FLYWCH-type" evidence="5">
    <location>
        <begin position="179"/>
        <end position="242"/>
    </location>
</feature>
<keyword evidence="2" id="KW-0863">Zinc-finger</keyword>
<sequence>MTLGCTLSDSVAAFCFRSTDIARMLKQLEPTKMLMKCKPRGKATVRREQKRWPALTVAKSPPSATRVKTQNDQTFFRKNNTPVTVDETKVSYIHGRGNNVLIYDGHRYIKNNMHGGRMYWKCSKWHTNCKARAITLVSSPNHCVLKNSHNHDSVFEDIAVEFEPKKWLTGGRHIEIYATKSFRGRPAIIVEKQKYLLMSENNKRIVWRCSSMATHKLKCPARIIQYKDSDQYTFPTKSAHQHLPLKRFKNKGKLQLSLDGFYYCMEKRLQNKEYWRCIYYTTKIKCHGRLHRSDNKLYKMRAHNHKPQLFNRSDYKRLSEILTVKQEKLDPEPKASVKKDSSTKGGAGN</sequence>
<feature type="region of interest" description="Disordered" evidence="4">
    <location>
        <begin position="329"/>
        <end position="349"/>
    </location>
</feature>
<evidence type="ECO:0000256" key="3">
    <source>
        <dbReference type="ARBA" id="ARBA00022833"/>
    </source>
</evidence>
<evidence type="ECO:0000313" key="6">
    <source>
        <dbReference type="EnsemblMetazoa" id="AFAF016423-PA"/>
    </source>
</evidence>
<evidence type="ECO:0000259" key="5">
    <source>
        <dbReference type="Pfam" id="PF04500"/>
    </source>
</evidence>
<reference evidence="6" key="2">
    <citation type="submission" date="2020-05" db="UniProtKB">
        <authorList>
            <consortium name="EnsemblMetazoa"/>
        </authorList>
    </citation>
    <scope>IDENTIFICATION</scope>
    <source>
        <strain evidence="6">FAR1</strain>
    </source>
</reference>
<dbReference type="GO" id="GO:0008270">
    <property type="term" value="F:zinc ion binding"/>
    <property type="evidence" value="ECO:0007669"/>
    <property type="project" value="UniProtKB-KW"/>
</dbReference>
<organism evidence="6 7">
    <name type="scientific">Anopheles farauti</name>
    <dbReference type="NCBI Taxonomy" id="69004"/>
    <lineage>
        <taxon>Eukaryota</taxon>
        <taxon>Metazoa</taxon>
        <taxon>Ecdysozoa</taxon>
        <taxon>Arthropoda</taxon>
        <taxon>Hexapoda</taxon>
        <taxon>Insecta</taxon>
        <taxon>Pterygota</taxon>
        <taxon>Neoptera</taxon>
        <taxon>Endopterygota</taxon>
        <taxon>Diptera</taxon>
        <taxon>Nematocera</taxon>
        <taxon>Culicoidea</taxon>
        <taxon>Culicidae</taxon>
        <taxon>Anophelinae</taxon>
        <taxon>Anopheles</taxon>
    </lineage>
</organism>
<feature type="domain" description="FLYWCH-type" evidence="5">
    <location>
        <begin position="250"/>
        <end position="305"/>
    </location>
</feature>
<dbReference type="Gene3D" id="2.20.25.240">
    <property type="match status" value="3"/>
</dbReference>
<accession>A0A182QTB2</accession>
<feature type="compositionally biased region" description="Basic and acidic residues" evidence="4">
    <location>
        <begin position="329"/>
        <end position="342"/>
    </location>
</feature>
<evidence type="ECO:0000256" key="2">
    <source>
        <dbReference type="ARBA" id="ARBA00022771"/>
    </source>
</evidence>
<proteinExistence type="predicted"/>
<evidence type="ECO:0000256" key="4">
    <source>
        <dbReference type="SAM" id="MobiDB-lite"/>
    </source>
</evidence>
<dbReference type="EMBL" id="AXCN02000110">
    <property type="status" value="NOT_ANNOTATED_CDS"/>
    <property type="molecule type" value="Genomic_DNA"/>
</dbReference>
<dbReference type="InterPro" id="IPR007588">
    <property type="entry name" value="Znf_FLYWCH"/>
</dbReference>
<evidence type="ECO:0000313" key="7">
    <source>
        <dbReference type="Proteomes" id="UP000075886"/>
    </source>
</evidence>
<keyword evidence="1" id="KW-0479">Metal-binding</keyword>
<dbReference type="EnsemblMetazoa" id="AFAF016423-RA">
    <property type="protein sequence ID" value="AFAF016423-PA"/>
    <property type="gene ID" value="AFAF016423"/>
</dbReference>
<protein>
    <recommendedName>
        <fullName evidence="5">FLYWCH-type domain-containing protein</fullName>
    </recommendedName>
</protein>
<evidence type="ECO:0000256" key="1">
    <source>
        <dbReference type="ARBA" id="ARBA00022723"/>
    </source>
</evidence>
<dbReference type="Proteomes" id="UP000075886">
    <property type="component" value="Unassembled WGS sequence"/>
</dbReference>